<dbReference type="SUPFAM" id="SSF52540">
    <property type="entry name" value="P-loop containing nucleoside triphosphate hydrolases"/>
    <property type="match status" value="1"/>
</dbReference>
<dbReference type="InterPro" id="IPR036925">
    <property type="entry name" value="TIF_IF2_dom3_sf"/>
</dbReference>
<accession>A0A517R4V7</accession>
<dbReference type="Gene3D" id="3.40.50.300">
    <property type="entry name" value="P-loop containing nucleotide triphosphate hydrolases"/>
    <property type="match status" value="1"/>
</dbReference>
<evidence type="ECO:0000256" key="3">
    <source>
        <dbReference type="ARBA" id="ARBA00022540"/>
    </source>
</evidence>
<evidence type="ECO:0000313" key="13">
    <source>
        <dbReference type="Proteomes" id="UP000317318"/>
    </source>
</evidence>
<keyword evidence="5 8" id="KW-0648">Protein biosynthesis</keyword>
<proteinExistence type="inferred from homology"/>
<dbReference type="InterPro" id="IPR006847">
    <property type="entry name" value="IF2_N"/>
</dbReference>
<evidence type="ECO:0000256" key="6">
    <source>
        <dbReference type="ARBA" id="ARBA00023134"/>
    </source>
</evidence>
<feature type="domain" description="Tr-type G" evidence="11">
    <location>
        <begin position="449"/>
        <end position="618"/>
    </location>
</feature>
<dbReference type="Proteomes" id="UP000317318">
    <property type="component" value="Chromosome"/>
</dbReference>
<dbReference type="PROSITE" id="PS51722">
    <property type="entry name" value="G_TR_2"/>
    <property type="match status" value="1"/>
</dbReference>
<dbReference type="Gene3D" id="3.40.50.10050">
    <property type="entry name" value="Translation initiation factor IF- 2, domain 3"/>
    <property type="match status" value="1"/>
</dbReference>
<dbReference type="InterPro" id="IPR000178">
    <property type="entry name" value="TF_IF2_bacterial-like"/>
</dbReference>
<evidence type="ECO:0000256" key="1">
    <source>
        <dbReference type="ARBA" id="ARBA00007733"/>
    </source>
</evidence>
<evidence type="ECO:0000256" key="7">
    <source>
        <dbReference type="ARBA" id="ARBA00025162"/>
    </source>
</evidence>
<evidence type="ECO:0000256" key="2">
    <source>
        <dbReference type="ARBA" id="ARBA00020675"/>
    </source>
</evidence>
<dbReference type="InterPro" id="IPR005225">
    <property type="entry name" value="Small_GTP-bd"/>
</dbReference>
<dbReference type="InterPro" id="IPR053905">
    <property type="entry name" value="EF-G-like_DII"/>
</dbReference>
<evidence type="ECO:0000256" key="5">
    <source>
        <dbReference type="ARBA" id="ARBA00022917"/>
    </source>
</evidence>
<dbReference type="InterPro" id="IPR009000">
    <property type="entry name" value="Transl_B-barrel_sf"/>
</dbReference>
<dbReference type="FunFam" id="3.40.50.10050:FF:000001">
    <property type="entry name" value="Translation initiation factor IF-2"/>
    <property type="match status" value="1"/>
</dbReference>
<dbReference type="InterPro" id="IPR015760">
    <property type="entry name" value="TIF_IF2"/>
</dbReference>
<dbReference type="InterPro" id="IPR000795">
    <property type="entry name" value="T_Tr_GTP-bd_dom"/>
</dbReference>
<dbReference type="CDD" id="cd03702">
    <property type="entry name" value="IF2_mtIF2_II"/>
    <property type="match status" value="1"/>
</dbReference>
<dbReference type="Gene3D" id="1.10.10.2480">
    <property type="match status" value="1"/>
</dbReference>
<dbReference type="FunFam" id="2.40.30.10:FF:000054">
    <property type="entry name" value="Translation initiation factor IF-2"/>
    <property type="match status" value="1"/>
</dbReference>
<dbReference type="Pfam" id="PF00009">
    <property type="entry name" value="GTP_EFTU"/>
    <property type="match status" value="1"/>
</dbReference>
<dbReference type="InterPro" id="IPR023115">
    <property type="entry name" value="TIF_IF2_dom3"/>
</dbReference>
<dbReference type="RefSeq" id="WP_145364940.1">
    <property type="nucleotide sequence ID" value="NZ_CP036268.1"/>
</dbReference>
<sequence>MKIRIFALAKELGLDSKELIEHANAAGISVKNSALASISPEEKDIILEQLKSGSSSTATAVADEPAAPAPPPPDRSGKVRKLDQPAKRAAAKAEPIQEEPAPEEEAPQQAAEEPEVEQPVEQTAEPVAEADTETVVTEDAEADTPATAEEVESPVAETAEVEVPAAEPTAESKAPKAADDNADKVEETKAESAKEKLKQSGSGGLSPDEYVPSPHASRGKSSPREMRPVGTVQSNEQRARGEREKKRPQLARPAVAAPPKVPVSKPKPKADEAPAQKPEMPLTPEMLDRQSPLSAHMAQRTAEKDGVKRPRRGSTRMIDSPDDAQKQKRSRRPRRGRDDDDVPYGSRRRTLTRRKRTGPVEYSDAAVVELPMTVRTLSEAMGRPANQIIGTLMKQGVMVRINDALTEELALEVAMELGVELEIKRERDLEDELAAMLSDEYDEGAELEPRPCIVTILGHVDHGKTTMVDKLRSASVAAGEAGGITQHIAAYQVDHGDHRITFVDTPGHAAFGEMRARGANVTDIVVLVVAADDGVMPQTEECISHAKAAGVPIIVALNKMDLEGIDDQKILQQLATRELLPSEWGGDTEVIRTSGETGAGLDELLDTINITSELQELQTNPDRDAVGVCLEAFRDEGRGVISWLIVQKGTLEVGDVILCGSAHGRIRSMFDEHDNEIEAAGPSTPVKVTGLDKVPETGSHFFVLDEIEEAREVAEKRGHTGRSAYLAATARRPQTLEDILDQARGATVKNLPLIIKADSPGSIEAIRGEIEKFEHPEVRTAVIHSGVGGVNESDVSLSAASGAVILAFHVIADDRAALLADREGVEIRRYSIIYEVINDIRDALEGLLDPERREVQTGRAIVLQTFKTSRFGMIAGCRVLSGKVERNNRVHVIRQQTLVNTYPLASLRREKDDVKEVREGMECGIRLDGFNDIKEGDLLEAFKIEEHKRKLEDVPKKTEEDAEV</sequence>
<dbReference type="EMBL" id="CP036268">
    <property type="protein sequence ID" value="QDT38880.1"/>
    <property type="molecule type" value="Genomic_DNA"/>
</dbReference>
<comment type="similarity">
    <text evidence="1 8 9">Belongs to the TRAFAC class translation factor GTPase superfamily. Classic translation factor GTPase family. IF-2 subfamily.</text>
</comment>
<dbReference type="SUPFAM" id="SSF52156">
    <property type="entry name" value="Initiation factor IF2/eIF5b, domain 3"/>
    <property type="match status" value="1"/>
</dbReference>
<dbReference type="CDD" id="cd03692">
    <property type="entry name" value="mtIF2_IVc"/>
    <property type="match status" value="1"/>
</dbReference>
<feature type="region of interest" description="Disordered" evidence="10">
    <location>
        <begin position="50"/>
        <end position="358"/>
    </location>
</feature>
<feature type="binding site" evidence="8">
    <location>
        <begin position="558"/>
        <end position="561"/>
    </location>
    <ligand>
        <name>GTP</name>
        <dbReference type="ChEBI" id="CHEBI:37565"/>
    </ligand>
</feature>
<feature type="compositionally biased region" description="Acidic residues" evidence="10">
    <location>
        <begin position="96"/>
        <end position="118"/>
    </location>
</feature>
<dbReference type="Pfam" id="PF11987">
    <property type="entry name" value="IF-2"/>
    <property type="match status" value="1"/>
</dbReference>
<dbReference type="GO" id="GO:0003743">
    <property type="term" value="F:translation initiation factor activity"/>
    <property type="evidence" value="ECO:0007669"/>
    <property type="project" value="UniProtKB-UniRule"/>
</dbReference>
<comment type="subcellular location">
    <subcellularLocation>
        <location evidence="8">Cytoplasm</location>
    </subcellularLocation>
</comment>
<dbReference type="NCBIfam" id="TIGR00487">
    <property type="entry name" value="IF-2"/>
    <property type="match status" value="1"/>
</dbReference>
<evidence type="ECO:0000256" key="8">
    <source>
        <dbReference type="HAMAP-Rule" id="MF_00100"/>
    </source>
</evidence>
<feature type="compositionally biased region" description="Basic and acidic residues" evidence="10">
    <location>
        <begin position="75"/>
        <end position="86"/>
    </location>
</feature>
<feature type="compositionally biased region" description="Low complexity" evidence="10">
    <location>
        <begin position="253"/>
        <end position="264"/>
    </location>
</feature>
<evidence type="ECO:0000256" key="9">
    <source>
        <dbReference type="RuleBase" id="RU000644"/>
    </source>
</evidence>
<dbReference type="GO" id="GO:0005525">
    <property type="term" value="F:GTP binding"/>
    <property type="evidence" value="ECO:0007669"/>
    <property type="project" value="UniProtKB-KW"/>
</dbReference>
<dbReference type="GO" id="GO:0005829">
    <property type="term" value="C:cytosol"/>
    <property type="evidence" value="ECO:0007669"/>
    <property type="project" value="TreeGrafter"/>
</dbReference>
<feature type="region of interest" description="G-domain" evidence="8">
    <location>
        <begin position="452"/>
        <end position="600"/>
    </location>
</feature>
<dbReference type="PANTHER" id="PTHR43381">
    <property type="entry name" value="TRANSLATION INITIATION FACTOR IF-2-RELATED"/>
    <property type="match status" value="1"/>
</dbReference>
<feature type="compositionally biased region" description="Basic and acidic residues" evidence="10">
    <location>
        <begin position="237"/>
        <end position="247"/>
    </location>
</feature>
<evidence type="ECO:0000256" key="10">
    <source>
        <dbReference type="SAM" id="MobiDB-lite"/>
    </source>
</evidence>
<dbReference type="NCBIfam" id="TIGR00231">
    <property type="entry name" value="small_GTP"/>
    <property type="match status" value="1"/>
</dbReference>
<evidence type="ECO:0000259" key="11">
    <source>
        <dbReference type="PROSITE" id="PS51722"/>
    </source>
</evidence>
<dbReference type="CDD" id="cd01887">
    <property type="entry name" value="IF2_eIF5B"/>
    <property type="match status" value="1"/>
</dbReference>
<dbReference type="PANTHER" id="PTHR43381:SF5">
    <property type="entry name" value="TR-TYPE G DOMAIN-CONTAINING PROTEIN"/>
    <property type="match status" value="1"/>
</dbReference>
<keyword evidence="6 8" id="KW-0342">GTP-binding</keyword>
<evidence type="ECO:0000313" key="12">
    <source>
        <dbReference type="EMBL" id="QDT38880.1"/>
    </source>
</evidence>
<dbReference type="InterPro" id="IPR044145">
    <property type="entry name" value="IF2_II"/>
</dbReference>
<evidence type="ECO:0000256" key="4">
    <source>
        <dbReference type="ARBA" id="ARBA00022741"/>
    </source>
</evidence>
<dbReference type="GO" id="GO:0003924">
    <property type="term" value="F:GTPase activity"/>
    <property type="evidence" value="ECO:0007669"/>
    <property type="project" value="UniProtKB-UniRule"/>
</dbReference>
<feature type="binding site" evidence="8">
    <location>
        <begin position="458"/>
        <end position="465"/>
    </location>
    <ligand>
        <name>GTP</name>
        <dbReference type="ChEBI" id="CHEBI:37565"/>
    </ligand>
</feature>
<dbReference type="AlphaFoldDB" id="A0A517R4V7"/>
<organism evidence="12 13">
    <name type="scientific">Stratiformator vulcanicus</name>
    <dbReference type="NCBI Taxonomy" id="2527980"/>
    <lineage>
        <taxon>Bacteria</taxon>
        <taxon>Pseudomonadati</taxon>
        <taxon>Planctomycetota</taxon>
        <taxon>Planctomycetia</taxon>
        <taxon>Planctomycetales</taxon>
        <taxon>Planctomycetaceae</taxon>
        <taxon>Stratiformator</taxon>
    </lineage>
</organism>
<protein>
    <recommendedName>
        <fullName evidence="2 8">Translation initiation factor IF-2</fullName>
    </recommendedName>
</protein>
<dbReference type="SUPFAM" id="SSF50447">
    <property type="entry name" value="Translation proteins"/>
    <property type="match status" value="2"/>
</dbReference>
<dbReference type="Pfam" id="PF04760">
    <property type="entry name" value="IF2_N"/>
    <property type="match status" value="2"/>
</dbReference>
<reference evidence="12 13" key="1">
    <citation type="submission" date="2019-02" db="EMBL/GenBank/DDBJ databases">
        <title>Deep-cultivation of Planctomycetes and their phenomic and genomic characterization uncovers novel biology.</title>
        <authorList>
            <person name="Wiegand S."/>
            <person name="Jogler M."/>
            <person name="Boedeker C."/>
            <person name="Pinto D."/>
            <person name="Vollmers J."/>
            <person name="Rivas-Marin E."/>
            <person name="Kohn T."/>
            <person name="Peeters S.H."/>
            <person name="Heuer A."/>
            <person name="Rast P."/>
            <person name="Oberbeckmann S."/>
            <person name="Bunk B."/>
            <person name="Jeske O."/>
            <person name="Meyerdierks A."/>
            <person name="Storesund J.E."/>
            <person name="Kallscheuer N."/>
            <person name="Luecker S."/>
            <person name="Lage O.M."/>
            <person name="Pohl T."/>
            <person name="Merkel B.J."/>
            <person name="Hornburger P."/>
            <person name="Mueller R.-W."/>
            <person name="Bruemmer F."/>
            <person name="Labrenz M."/>
            <person name="Spormann A.M."/>
            <person name="Op den Camp H."/>
            <person name="Overmann J."/>
            <person name="Amann R."/>
            <person name="Jetten M.S.M."/>
            <person name="Mascher T."/>
            <person name="Medema M.H."/>
            <person name="Devos D.P."/>
            <person name="Kaster A.-K."/>
            <person name="Ovreas L."/>
            <person name="Rohde M."/>
            <person name="Galperin M.Y."/>
            <person name="Jogler C."/>
        </authorList>
    </citation>
    <scope>NUCLEOTIDE SEQUENCE [LARGE SCALE GENOMIC DNA]</scope>
    <source>
        <strain evidence="12 13">Pan189</strain>
    </source>
</reference>
<keyword evidence="8" id="KW-0963">Cytoplasm</keyword>
<feature type="compositionally biased region" description="Basic and acidic residues" evidence="10">
    <location>
        <begin position="173"/>
        <end position="198"/>
    </location>
</feature>
<comment type="function">
    <text evidence="7 8 9">One of the essential components for the initiation of protein synthesis. Protects formylmethionyl-tRNA from spontaneous hydrolysis and promotes its binding to the 30S ribosomal subunits. Also involved in the hydrolysis of GTP during the formation of the 70S ribosomal complex.</text>
</comment>
<dbReference type="Gene3D" id="2.40.30.10">
    <property type="entry name" value="Translation factors"/>
    <property type="match status" value="2"/>
</dbReference>
<feature type="compositionally biased region" description="Low complexity" evidence="10">
    <location>
        <begin position="143"/>
        <end position="172"/>
    </location>
</feature>
<keyword evidence="4 8" id="KW-0547">Nucleotide-binding</keyword>
<name>A0A517R4V7_9PLAN</name>
<dbReference type="InterPro" id="IPR027417">
    <property type="entry name" value="P-loop_NTPase"/>
</dbReference>
<feature type="binding site" evidence="8">
    <location>
        <begin position="504"/>
        <end position="508"/>
    </location>
    <ligand>
        <name>GTP</name>
        <dbReference type="ChEBI" id="CHEBI:37565"/>
    </ligand>
</feature>
<gene>
    <name evidence="8 12" type="primary">infB</name>
    <name evidence="12" type="ORF">Pan189_32790</name>
</gene>
<keyword evidence="3 8" id="KW-0396">Initiation factor</keyword>
<dbReference type="HAMAP" id="MF_00100_B">
    <property type="entry name" value="IF_2_B"/>
    <property type="match status" value="1"/>
</dbReference>
<feature type="compositionally biased region" description="Acidic residues" evidence="10">
    <location>
        <begin position="128"/>
        <end position="142"/>
    </location>
</feature>
<feature type="compositionally biased region" description="Basic residues" evidence="10">
    <location>
        <begin position="346"/>
        <end position="357"/>
    </location>
</feature>
<dbReference type="OrthoDB" id="9811804at2"/>
<dbReference type="KEGG" id="svp:Pan189_32790"/>
<dbReference type="Pfam" id="PF22042">
    <property type="entry name" value="EF-G_D2"/>
    <property type="match status" value="1"/>
</dbReference>
<dbReference type="FunFam" id="2.40.30.10:FF:000008">
    <property type="entry name" value="Translation initiation factor IF-2"/>
    <property type="match status" value="1"/>
</dbReference>
<dbReference type="FunFam" id="3.40.50.300:FF:000019">
    <property type="entry name" value="Translation initiation factor IF-2"/>
    <property type="match status" value="1"/>
</dbReference>
<keyword evidence="13" id="KW-1185">Reference proteome</keyword>